<reference evidence="3" key="1">
    <citation type="journal article" date="2022" name="Int. J. Syst. Evol. Microbiol.">
        <title>Anaeromyxobacter oryzae sp. nov., Anaeromyxobacter diazotrophicus sp. nov. and Anaeromyxobacter paludicola sp. nov., isolated from paddy soils.</title>
        <authorList>
            <person name="Itoh H."/>
            <person name="Xu Z."/>
            <person name="Mise K."/>
            <person name="Masuda Y."/>
            <person name="Ushijima N."/>
            <person name="Hayakawa C."/>
            <person name="Shiratori Y."/>
            <person name="Senoo K."/>
        </authorList>
    </citation>
    <scope>NUCLEOTIDE SEQUENCE [LARGE SCALE GENOMIC DNA]</scope>
    <source>
        <strain evidence="3">Red630</strain>
    </source>
</reference>
<dbReference type="RefSeq" id="WP_248345364.1">
    <property type="nucleotide sequence ID" value="NZ_AP025592.1"/>
</dbReference>
<keyword evidence="1" id="KW-0175">Coiled coil</keyword>
<proteinExistence type="predicted"/>
<name>A0ABM7X8N3_9BACT</name>
<keyword evidence="3" id="KW-1185">Reference proteome</keyword>
<organism evidence="2 3">
    <name type="scientific">Anaeromyxobacter paludicola</name>
    <dbReference type="NCBI Taxonomy" id="2918171"/>
    <lineage>
        <taxon>Bacteria</taxon>
        <taxon>Pseudomonadati</taxon>
        <taxon>Myxococcota</taxon>
        <taxon>Myxococcia</taxon>
        <taxon>Myxococcales</taxon>
        <taxon>Cystobacterineae</taxon>
        <taxon>Anaeromyxobacteraceae</taxon>
        <taxon>Anaeromyxobacter</taxon>
    </lineage>
</organism>
<feature type="coiled-coil region" evidence="1">
    <location>
        <begin position="13"/>
        <end position="73"/>
    </location>
</feature>
<evidence type="ECO:0000256" key="1">
    <source>
        <dbReference type="SAM" id="Coils"/>
    </source>
</evidence>
<evidence type="ECO:0000313" key="2">
    <source>
        <dbReference type="EMBL" id="BDG08181.1"/>
    </source>
</evidence>
<sequence>MTTVVPADELEALTRLRQREEALDQALAQARAEASARVERGRAEAAQLRAAARDALARELAELEAELVRTLARDAETVRARAAGEVVALRDRAARRRDEVADWLAGLVAGGAP</sequence>
<evidence type="ECO:0000313" key="3">
    <source>
        <dbReference type="Proteomes" id="UP001162734"/>
    </source>
</evidence>
<dbReference type="EMBL" id="AP025592">
    <property type="protein sequence ID" value="BDG08181.1"/>
    <property type="molecule type" value="Genomic_DNA"/>
</dbReference>
<dbReference type="Proteomes" id="UP001162734">
    <property type="component" value="Chromosome"/>
</dbReference>
<accession>A0ABM7X8N3</accession>
<dbReference type="Gene3D" id="1.20.5.2950">
    <property type="match status" value="1"/>
</dbReference>
<protein>
    <submittedName>
        <fullName evidence="2">Uncharacterized protein</fullName>
    </submittedName>
</protein>
<gene>
    <name evidence="2" type="ORF">AMPC_12940</name>
</gene>